<keyword evidence="1" id="KW-0805">Transcription regulation</keyword>
<dbReference type="PRINTS" id="PR00035">
    <property type="entry name" value="HTHGNTR"/>
</dbReference>
<dbReference type="InterPro" id="IPR008920">
    <property type="entry name" value="TF_FadR/GntR_C"/>
</dbReference>
<dbReference type="Gene3D" id="1.10.10.10">
    <property type="entry name" value="Winged helix-like DNA-binding domain superfamily/Winged helix DNA-binding domain"/>
    <property type="match status" value="1"/>
</dbReference>
<dbReference type="CDD" id="cd07377">
    <property type="entry name" value="WHTH_GntR"/>
    <property type="match status" value="1"/>
</dbReference>
<dbReference type="PROSITE" id="PS50949">
    <property type="entry name" value="HTH_GNTR"/>
    <property type="match status" value="1"/>
</dbReference>
<dbReference type="InterPro" id="IPR036388">
    <property type="entry name" value="WH-like_DNA-bd_sf"/>
</dbReference>
<dbReference type="Pfam" id="PF00392">
    <property type="entry name" value="GntR"/>
    <property type="match status" value="1"/>
</dbReference>
<sequence length="261" mass="29368">MLFKQFDLNYDRPAATKTETGMSKHGQRVLITLRKMIANGELPPGERVAEIPIAERLGVSRTPVRIAFRTLEQEGLLRKGDRRGYTVRAITPTEIADAIEVRGVLEGLAARLASERGISLPARSHLIECLSTGDALFSKGFLTDEDMEIYHDFNMRFHNTIIEASRNIAIEDALSRNDHLPFASVSSIAFNRDDMTGEFRRFNFSHMQHHIIFDAIDNGQGARAEALMREHANAALRYTQILGPTQDMPDNFTVIEREDTA</sequence>
<evidence type="ECO:0000259" key="4">
    <source>
        <dbReference type="PROSITE" id="PS50949"/>
    </source>
</evidence>
<dbReference type="InterPro" id="IPR011711">
    <property type="entry name" value="GntR_C"/>
</dbReference>
<gene>
    <name evidence="5" type="ORF">TH4_01850</name>
</gene>
<comment type="caution">
    <text evidence="5">The sequence shown here is derived from an EMBL/GenBank/DDBJ whole genome shotgun (WGS) entry which is preliminary data.</text>
</comment>
<dbReference type="InterPro" id="IPR036390">
    <property type="entry name" value="WH_DNA-bd_sf"/>
</dbReference>
<dbReference type="PANTHER" id="PTHR43537:SF51">
    <property type="entry name" value="HTH-TYPE TRANSCRIPTIONAL REGULATOR LGOR-RELATED"/>
    <property type="match status" value="1"/>
</dbReference>
<accession>A0A853L3J1</accession>
<dbReference type="AlphaFoldDB" id="A0A853L3J1"/>
<dbReference type="SMART" id="SM00895">
    <property type="entry name" value="FCD"/>
    <property type="match status" value="1"/>
</dbReference>
<feature type="domain" description="HTH gntR-type" evidence="4">
    <location>
        <begin position="23"/>
        <end position="90"/>
    </location>
</feature>
<name>A0A853L3J1_9PROT</name>
<dbReference type="Proteomes" id="UP000094009">
    <property type="component" value="Unassembled WGS sequence"/>
</dbReference>
<dbReference type="Pfam" id="PF07729">
    <property type="entry name" value="FCD"/>
    <property type="match status" value="1"/>
</dbReference>
<evidence type="ECO:0000256" key="2">
    <source>
        <dbReference type="ARBA" id="ARBA00023125"/>
    </source>
</evidence>
<protein>
    <submittedName>
        <fullName evidence="5">GntR family transcriptional regulator</fullName>
    </submittedName>
</protein>
<proteinExistence type="predicted"/>
<evidence type="ECO:0000256" key="1">
    <source>
        <dbReference type="ARBA" id="ARBA00023015"/>
    </source>
</evidence>
<dbReference type="GO" id="GO:0003677">
    <property type="term" value="F:DNA binding"/>
    <property type="evidence" value="ECO:0007669"/>
    <property type="project" value="UniProtKB-KW"/>
</dbReference>
<reference evidence="5 6" key="1">
    <citation type="submission" date="2014-07" db="EMBL/GenBank/DDBJ databases">
        <title>Draft genome sequence of Thalassospira tepidiphila 1-1B.</title>
        <authorList>
            <person name="Lai Q."/>
            <person name="Shao Z."/>
        </authorList>
    </citation>
    <scope>NUCLEOTIDE SEQUENCE [LARGE SCALE GENOMIC DNA]</scope>
    <source>
        <strain evidence="5 6">MCCC 1A03514</strain>
    </source>
</reference>
<evidence type="ECO:0000313" key="6">
    <source>
        <dbReference type="Proteomes" id="UP000094009"/>
    </source>
</evidence>
<dbReference type="SUPFAM" id="SSF48008">
    <property type="entry name" value="GntR ligand-binding domain-like"/>
    <property type="match status" value="1"/>
</dbReference>
<organism evidence="5 6">
    <name type="scientific">Thalassospira tepidiphila MCCC 1A03514</name>
    <dbReference type="NCBI Taxonomy" id="1177930"/>
    <lineage>
        <taxon>Bacteria</taxon>
        <taxon>Pseudomonadati</taxon>
        <taxon>Pseudomonadota</taxon>
        <taxon>Alphaproteobacteria</taxon>
        <taxon>Rhodospirillales</taxon>
        <taxon>Thalassospiraceae</taxon>
        <taxon>Thalassospira</taxon>
    </lineage>
</organism>
<dbReference type="SUPFAM" id="SSF46785">
    <property type="entry name" value="Winged helix' DNA-binding domain"/>
    <property type="match status" value="1"/>
</dbReference>
<keyword evidence="3" id="KW-0804">Transcription</keyword>
<dbReference type="EMBL" id="JPVZ01000001">
    <property type="protein sequence ID" value="OAZ11847.1"/>
    <property type="molecule type" value="Genomic_DNA"/>
</dbReference>
<dbReference type="InterPro" id="IPR000524">
    <property type="entry name" value="Tscrpt_reg_HTH_GntR"/>
</dbReference>
<dbReference type="PANTHER" id="PTHR43537">
    <property type="entry name" value="TRANSCRIPTIONAL REGULATOR, GNTR FAMILY"/>
    <property type="match status" value="1"/>
</dbReference>
<dbReference type="SMART" id="SM00345">
    <property type="entry name" value="HTH_GNTR"/>
    <property type="match status" value="1"/>
</dbReference>
<evidence type="ECO:0000256" key="3">
    <source>
        <dbReference type="ARBA" id="ARBA00023163"/>
    </source>
</evidence>
<dbReference type="GO" id="GO:0003700">
    <property type="term" value="F:DNA-binding transcription factor activity"/>
    <property type="evidence" value="ECO:0007669"/>
    <property type="project" value="InterPro"/>
</dbReference>
<dbReference type="Gene3D" id="1.20.120.530">
    <property type="entry name" value="GntR ligand-binding domain-like"/>
    <property type="match status" value="1"/>
</dbReference>
<keyword evidence="2" id="KW-0238">DNA-binding</keyword>
<evidence type="ECO:0000313" key="5">
    <source>
        <dbReference type="EMBL" id="OAZ11847.1"/>
    </source>
</evidence>